<dbReference type="Pfam" id="PF00582">
    <property type="entry name" value="Usp"/>
    <property type="match status" value="1"/>
</dbReference>
<proteinExistence type="predicted"/>
<dbReference type="Gene3D" id="1.10.510.10">
    <property type="entry name" value="Transferase(Phosphotransferase) domain 1"/>
    <property type="match status" value="1"/>
</dbReference>
<evidence type="ECO:0000313" key="6">
    <source>
        <dbReference type="EMBL" id="AVO33869.1"/>
    </source>
</evidence>
<protein>
    <submittedName>
        <fullName evidence="6">Serine/threonine protein kinase</fullName>
    </submittedName>
</protein>
<evidence type="ECO:0000256" key="4">
    <source>
        <dbReference type="ARBA" id="ARBA00022840"/>
    </source>
</evidence>
<dbReference type="RefSeq" id="WP_106702425.1">
    <property type="nucleotide sequence ID" value="NZ_CP027666.1"/>
</dbReference>
<organism evidence="6 7">
    <name type="scientific">Ottowia oryzae</name>
    <dbReference type="NCBI Taxonomy" id="2109914"/>
    <lineage>
        <taxon>Bacteria</taxon>
        <taxon>Pseudomonadati</taxon>
        <taxon>Pseudomonadota</taxon>
        <taxon>Betaproteobacteria</taxon>
        <taxon>Burkholderiales</taxon>
        <taxon>Comamonadaceae</taxon>
        <taxon>Ottowia</taxon>
    </lineage>
</organism>
<dbReference type="GO" id="GO:0004674">
    <property type="term" value="F:protein serine/threonine kinase activity"/>
    <property type="evidence" value="ECO:0007669"/>
    <property type="project" value="UniProtKB-KW"/>
</dbReference>
<evidence type="ECO:0000256" key="1">
    <source>
        <dbReference type="ARBA" id="ARBA00022679"/>
    </source>
</evidence>
<dbReference type="PROSITE" id="PS50011">
    <property type="entry name" value="PROTEIN_KINASE_DOM"/>
    <property type="match status" value="1"/>
</dbReference>
<dbReference type="InterPro" id="IPR014729">
    <property type="entry name" value="Rossmann-like_a/b/a_fold"/>
</dbReference>
<dbReference type="Proteomes" id="UP000239709">
    <property type="component" value="Chromosome"/>
</dbReference>
<keyword evidence="2" id="KW-0547">Nucleotide-binding</keyword>
<accession>A0A2S0MDA0</accession>
<name>A0A2S0MDA0_9BURK</name>
<dbReference type="KEGG" id="otk:C6570_06100"/>
<evidence type="ECO:0000256" key="2">
    <source>
        <dbReference type="ARBA" id="ARBA00022741"/>
    </source>
</evidence>
<keyword evidence="4" id="KW-0067">ATP-binding</keyword>
<keyword evidence="3 6" id="KW-0418">Kinase</keyword>
<dbReference type="EMBL" id="CP027666">
    <property type="protein sequence ID" value="AVO33869.1"/>
    <property type="molecule type" value="Genomic_DNA"/>
</dbReference>
<dbReference type="SUPFAM" id="SSF56112">
    <property type="entry name" value="Protein kinase-like (PK-like)"/>
    <property type="match status" value="1"/>
</dbReference>
<dbReference type="SMART" id="SM00220">
    <property type="entry name" value="S_TKc"/>
    <property type="match status" value="1"/>
</dbReference>
<evidence type="ECO:0000259" key="5">
    <source>
        <dbReference type="PROSITE" id="PS50011"/>
    </source>
</evidence>
<dbReference type="InterPro" id="IPR006016">
    <property type="entry name" value="UspA"/>
</dbReference>
<sequence length="500" mass="53601">MSPQPPQATPGMVLDEFQLGQRLHRGGMADIYEVTYADGRAAPFPMVMKVPRMAAGDGAETIVGFEVEHQILQALSGPHVPRLVAVGDLATTPYVVMEHVPGPTLDHWLNRVTQQRQKLPVETLAALGAAVATAAHALHQQNAVHLDLKPANVVVRGPSDDAAITAAARDPSAALHAVLLDFGLSWHAQLPDLLAEELRPAIGSPAYMSPEQVVGVRGDPRSDVFAIGVLLYELATGELPFGAPTTAGGLRQRLWMEPVPPRRRRPDLPPWLQDVVLRCLAPRAADRYPSAAHLAFDLAHPEQVQVTERGERLRGSGMVAQLQRWLRAAGEQYHPSPLPARVVAEVPIVMVAVPHHDVTDATLQSLREAVARSMGIRPGARLAVATVVSPMAASTTEAPRSETALQRQMLAMLKRWAKPLPLEGHQVSYHALEDSDPAAAIVRYASTNNVSMIVMGAATHGLQLQRFIATVPMKVAMHAPCTVILVKQTPLGGGPSASAG</sequence>
<dbReference type="CDD" id="cd00293">
    <property type="entry name" value="USP-like"/>
    <property type="match status" value="1"/>
</dbReference>
<dbReference type="PANTHER" id="PTHR43289:SF34">
    <property type="entry name" value="SERINE_THREONINE-PROTEIN KINASE YBDM-RELATED"/>
    <property type="match status" value="1"/>
</dbReference>
<gene>
    <name evidence="6" type="ORF">C6570_06100</name>
</gene>
<dbReference type="CDD" id="cd14014">
    <property type="entry name" value="STKc_PknB_like"/>
    <property type="match status" value="1"/>
</dbReference>
<dbReference type="InterPro" id="IPR000719">
    <property type="entry name" value="Prot_kinase_dom"/>
</dbReference>
<dbReference type="Gene3D" id="3.40.50.620">
    <property type="entry name" value="HUPs"/>
    <property type="match status" value="1"/>
</dbReference>
<keyword evidence="1" id="KW-0808">Transferase</keyword>
<dbReference type="PANTHER" id="PTHR43289">
    <property type="entry name" value="MITOGEN-ACTIVATED PROTEIN KINASE KINASE KINASE 20-RELATED"/>
    <property type="match status" value="1"/>
</dbReference>
<keyword evidence="6" id="KW-0723">Serine/threonine-protein kinase</keyword>
<dbReference type="InterPro" id="IPR011009">
    <property type="entry name" value="Kinase-like_dom_sf"/>
</dbReference>
<dbReference type="GO" id="GO:0005524">
    <property type="term" value="F:ATP binding"/>
    <property type="evidence" value="ECO:0007669"/>
    <property type="project" value="UniProtKB-KW"/>
</dbReference>
<reference evidence="6 7" key="1">
    <citation type="submission" date="2018-03" db="EMBL/GenBank/DDBJ databases">
        <title>Genome sequencing of Ottowia sp.</title>
        <authorList>
            <person name="Kim S.-J."/>
            <person name="Heo J."/>
            <person name="Kwon S.-W."/>
        </authorList>
    </citation>
    <scope>NUCLEOTIDE SEQUENCE [LARGE SCALE GENOMIC DNA]</scope>
    <source>
        <strain evidence="6 7">KADR8-3</strain>
    </source>
</reference>
<keyword evidence="7" id="KW-1185">Reference proteome</keyword>
<dbReference type="Pfam" id="PF00069">
    <property type="entry name" value="Pkinase"/>
    <property type="match status" value="1"/>
</dbReference>
<feature type="domain" description="Protein kinase" evidence="5">
    <location>
        <begin position="17"/>
        <end position="303"/>
    </location>
</feature>
<dbReference type="AlphaFoldDB" id="A0A2S0MDA0"/>
<dbReference type="Gene3D" id="3.30.200.20">
    <property type="entry name" value="Phosphorylase Kinase, domain 1"/>
    <property type="match status" value="1"/>
</dbReference>
<dbReference type="SUPFAM" id="SSF52402">
    <property type="entry name" value="Adenine nucleotide alpha hydrolases-like"/>
    <property type="match status" value="1"/>
</dbReference>
<evidence type="ECO:0000256" key="3">
    <source>
        <dbReference type="ARBA" id="ARBA00022777"/>
    </source>
</evidence>
<dbReference type="OrthoDB" id="9801841at2"/>
<evidence type="ECO:0000313" key="7">
    <source>
        <dbReference type="Proteomes" id="UP000239709"/>
    </source>
</evidence>